<accession>A0A1S8Y9U6</accession>
<gene>
    <name evidence="1" type="ORF">BTJ39_22390</name>
</gene>
<comment type="caution">
    <text evidence="1">The sequence shown here is derived from an EMBL/GenBank/DDBJ whole genome shotgun (WGS) entry which is preliminary data.</text>
</comment>
<reference evidence="1 2" key="1">
    <citation type="submission" date="2016-12" db="EMBL/GenBank/DDBJ databases">
        <title>Izhakiella australiana sp. nov. of genus Izhakiella isolated from Australian desert.</title>
        <authorList>
            <person name="Ji M."/>
        </authorList>
    </citation>
    <scope>NUCLEOTIDE SEQUENCE [LARGE SCALE GENOMIC DNA]</scope>
    <source>
        <strain evidence="1 2">D4N98</strain>
    </source>
</reference>
<dbReference type="RefSeq" id="WP_078004899.1">
    <property type="nucleotide sequence ID" value="NZ_MRUL01000028.1"/>
</dbReference>
<evidence type="ECO:0000313" key="2">
    <source>
        <dbReference type="Proteomes" id="UP000190667"/>
    </source>
</evidence>
<dbReference type="OrthoDB" id="6633345at2"/>
<name>A0A1S8Y9U6_9GAMM</name>
<dbReference type="EMBL" id="MRUL01000028">
    <property type="protein sequence ID" value="OON35626.1"/>
    <property type="molecule type" value="Genomic_DNA"/>
</dbReference>
<evidence type="ECO:0008006" key="3">
    <source>
        <dbReference type="Google" id="ProtNLM"/>
    </source>
</evidence>
<dbReference type="AlphaFoldDB" id="A0A1S8Y9U6"/>
<protein>
    <recommendedName>
        <fullName evidence="3">IclR family transcriptional regulator</fullName>
    </recommendedName>
</protein>
<organism evidence="1 2">
    <name type="scientific">Izhakiella australiensis</name>
    <dbReference type="NCBI Taxonomy" id="1926881"/>
    <lineage>
        <taxon>Bacteria</taxon>
        <taxon>Pseudomonadati</taxon>
        <taxon>Pseudomonadota</taxon>
        <taxon>Gammaproteobacteria</taxon>
        <taxon>Enterobacterales</taxon>
        <taxon>Erwiniaceae</taxon>
        <taxon>Izhakiella</taxon>
    </lineage>
</organism>
<keyword evidence="2" id="KW-1185">Reference proteome</keyword>
<dbReference type="Proteomes" id="UP000190667">
    <property type="component" value="Unassembled WGS sequence"/>
</dbReference>
<evidence type="ECO:0000313" key="1">
    <source>
        <dbReference type="EMBL" id="OON35626.1"/>
    </source>
</evidence>
<dbReference type="STRING" id="1926881.BTJ39_22390"/>
<sequence>MKTVNEEIADLFSNGGIYRIEEIAAKTGFSKTVIRSALNEMLMTAQAQKVQDPHLAYRHAYCSLDARTGFGISPRLNRLNELLAGVRHETVLVRT</sequence>
<proteinExistence type="predicted"/>